<reference evidence="2 3" key="1">
    <citation type="journal article" date="2019" name="Sci. Rep.">
        <title>Extended insight into the Mycobacterium chelonae-abscessus complex through whole genome sequencing of Mycobacterium salmoniphilum outbreak and Mycobacterium salmoniphilum-like strains.</title>
        <authorList>
            <person name="Behra P.R.K."/>
            <person name="Das S."/>
            <person name="Pettersson B.M.F."/>
            <person name="Shirreff L."/>
            <person name="DuCote T."/>
            <person name="Jacobsson K.G."/>
            <person name="Ennis D.G."/>
            <person name="Kirsebom L.A."/>
        </authorList>
    </citation>
    <scope>NUCLEOTIDE SEQUENCE [LARGE SCALE GENOMIC DNA]</scope>
    <source>
        <strain evidence="2 3">DSM 45524</strain>
    </source>
</reference>
<evidence type="ECO:0000313" key="3">
    <source>
        <dbReference type="Proteomes" id="UP000295627"/>
    </source>
</evidence>
<name>A0A4R5P4P9_9MYCO</name>
<dbReference type="EMBL" id="RXLR01000024">
    <property type="protein sequence ID" value="TDH17986.1"/>
    <property type="molecule type" value="Genomic_DNA"/>
</dbReference>
<protein>
    <recommendedName>
        <fullName evidence="4">DNA-binding protein</fullName>
    </recommendedName>
</protein>
<proteinExistence type="predicted"/>
<evidence type="ECO:0008006" key="4">
    <source>
        <dbReference type="Google" id="ProtNLM"/>
    </source>
</evidence>
<comment type="caution">
    <text evidence="2">The sequence shown here is derived from an EMBL/GenBank/DDBJ whole genome shotgun (WGS) entry which is preliminary data.</text>
</comment>
<accession>A0A4R5P4P9</accession>
<evidence type="ECO:0000313" key="2">
    <source>
        <dbReference type="EMBL" id="TDH17986.1"/>
    </source>
</evidence>
<dbReference type="RefSeq" id="WP_078335861.1">
    <property type="nucleotide sequence ID" value="NZ_MAFQ01000014.1"/>
</dbReference>
<dbReference type="AlphaFoldDB" id="A0A4R5P4P9"/>
<gene>
    <name evidence="2" type="ORF">EJ571_24990</name>
</gene>
<feature type="region of interest" description="Disordered" evidence="1">
    <location>
        <begin position="1"/>
        <end position="22"/>
    </location>
</feature>
<organism evidence="2 3">
    <name type="scientific">Mycobacteroides franklinii</name>
    <dbReference type="NCBI Taxonomy" id="948102"/>
    <lineage>
        <taxon>Bacteria</taxon>
        <taxon>Bacillati</taxon>
        <taxon>Actinomycetota</taxon>
        <taxon>Actinomycetes</taxon>
        <taxon>Mycobacteriales</taxon>
        <taxon>Mycobacteriaceae</taxon>
        <taxon>Mycobacteroides</taxon>
    </lineage>
</organism>
<dbReference type="Proteomes" id="UP000295627">
    <property type="component" value="Unassembled WGS sequence"/>
</dbReference>
<evidence type="ECO:0000256" key="1">
    <source>
        <dbReference type="SAM" id="MobiDB-lite"/>
    </source>
</evidence>
<sequence>MVNTVLDGERRPEIPGIESAGSDPAKLAPAHLVLDVCADRFDAVAEYGCRADGFAAYIAGQMILTIFLHATEEDSFTTAAKQAAAEAAAAGFPVQAFDYDLVGTGDIAARINCARQTVRQYIAGSRGPGGFPAPFGSTGHSSVWDWGSVNAWFRTHHGTGDPGYLPARAVLQRLNHWLLTQ</sequence>